<accession>A0A5M9J806</accession>
<name>A0A5M9J806_MONFR</name>
<dbReference type="Proteomes" id="UP000322873">
    <property type="component" value="Unassembled WGS sequence"/>
</dbReference>
<comment type="caution">
    <text evidence="1">The sequence shown here is derived from an EMBL/GenBank/DDBJ whole genome shotgun (WGS) entry which is preliminary data.</text>
</comment>
<proteinExistence type="predicted"/>
<reference evidence="1 2" key="1">
    <citation type="submission" date="2019-06" db="EMBL/GenBank/DDBJ databases">
        <title>Genome Sequence of the Brown Rot Fungal Pathogen Monilinia fructicola.</title>
        <authorList>
            <person name="De Miccolis Angelini R.M."/>
            <person name="Landi L."/>
            <person name="Abate D."/>
            <person name="Pollastro S."/>
            <person name="Romanazzi G."/>
            <person name="Faretra F."/>
        </authorList>
    </citation>
    <scope>NUCLEOTIDE SEQUENCE [LARGE SCALE GENOMIC DNA]</scope>
    <source>
        <strain evidence="1 2">Mfrc123</strain>
    </source>
</reference>
<keyword evidence="2" id="KW-1185">Reference proteome</keyword>
<protein>
    <submittedName>
        <fullName evidence="1">Uncharacterized protein</fullName>
    </submittedName>
</protein>
<organism evidence="1 2">
    <name type="scientific">Monilinia fructicola</name>
    <name type="common">Brown rot fungus</name>
    <name type="synonym">Ciboria fructicola</name>
    <dbReference type="NCBI Taxonomy" id="38448"/>
    <lineage>
        <taxon>Eukaryota</taxon>
        <taxon>Fungi</taxon>
        <taxon>Dikarya</taxon>
        <taxon>Ascomycota</taxon>
        <taxon>Pezizomycotina</taxon>
        <taxon>Leotiomycetes</taxon>
        <taxon>Helotiales</taxon>
        <taxon>Sclerotiniaceae</taxon>
        <taxon>Monilinia</taxon>
    </lineage>
</organism>
<gene>
    <name evidence="1" type="ORF">EYC84_011577</name>
</gene>
<sequence length="70" mass="7857">MPRLGYFDHQKVASGHISHHCLKQLNLKTIVRTSGNWRMKQSPKDTHQPPVITAPPSIATLVKCGRLTTQ</sequence>
<dbReference type="AlphaFoldDB" id="A0A5M9J806"/>
<evidence type="ECO:0000313" key="1">
    <source>
        <dbReference type="EMBL" id="KAA8564670.1"/>
    </source>
</evidence>
<evidence type="ECO:0000313" key="2">
    <source>
        <dbReference type="Proteomes" id="UP000322873"/>
    </source>
</evidence>
<dbReference type="EMBL" id="VICG01000015">
    <property type="protein sequence ID" value="KAA8564670.1"/>
    <property type="molecule type" value="Genomic_DNA"/>
</dbReference>